<dbReference type="SUPFAM" id="SSF57845">
    <property type="entry name" value="B-box zinc-binding domain"/>
    <property type="match status" value="1"/>
</dbReference>
<evidence type="ECO:0000256" key="2">
    <source>
        <dbReference type="ARBA" id="ARBA00022771"/>
    </source>
</evidence>
<dbReference type="InterPro" id="IPR013083">
    <property type="entry name" value="Znf_RING/FYVE/PHD"/>
</dbReference>
<dbReference type="PROSITE" id="PS50119">
    <property type="entry name" value="ZF_BBOX"/>
    <property type="match status" value="2"/>
</dbReference>
<dbReference type="Gene3D" id="3.30.160.60">
    <property type="entry name" value="Classic Zinc Finger"/>
    <property type="match status" value="1"/>
</dbReference>
<keyword evidence="5" id="KW-0175">Coiled coil</keyword>
<evidence type="ECO:0000256" key="1">
    <source>
        <dbReference type="ARBA" id="ARBA00022723"/>
    </source>
</evidence>
<evidence type="ECO:0000313" key="11">
    <source>
        <dbReference type="RefSeq" id="XP_022248668.1"/>
    </source>
</evidence>
<feature type="compositionally biased region" description="Polar residues" evidence="6">
    <location>
        <begin position="576"/>
        <end position="593"/>
    </location>
</feature>
<keyword evidence="10" id="KW-1185">Reference proteome</keyword>
<dbReference type="Gene3D" id="2.30.30.140">
    <property type="match status" value="4"/>
</dbReference>
<dbReference type="Proteomes" id="UP000694941">
    <property type="component" value="Unplaced"/>
</dbReference>
<gene>
    <name evidence="11" type="primary">LOC106465122</name>
</gene>
<dbReference type="PANTHER" id="PTHR16442">
    <property type="entry name" value="RING FINGER PROTEIN 17"/>
    <property type="match status" value="1"/>
</dbReference>
<feature type="domain" description="B box-type" evidence="8">
    <location>
        <begin position="115"/>
        <end position="162"/>
    </location>
</feature>
<dbReference type="SUPFAM" id="SSF63748">
    <property type="entry name" value="Tudor/PWWP/MBT"/>
    <property type="match status" value="6"/>
</dbReference>
<dbReference type="SMART" id="SM00333">
    <property type="entry name" value="TUDOR"/>
    <property type="match status" value="5"/>
</dbReference>
<feature type="compositionally biased region" description="Low complexity" evidence="6">
    <location>
        <begin position="613"/>
        <end position="623"/>
    </location>
</feature>
<proteinExistence type="predicted"/>
<dbReference type="CDD" id="cd19757">
    <property type="entry name" value="Bbox1"/>
    <property type="match status" value="1"/>
</dbReference>
<dbReference type="SUPFAM" id="SSF57850">
    <property type="entry name" value="RING/U-box"/>
    <property type="match status" value="1"/>
</dbReference>
<dbReference type="CDD" id="cd19756">
    <property type="entry name" value="Bbox2"/>
    <property type="match status" value="1"/>
</dbReference>
<dbReference type="SMART" id="SM00184">
    <property type="entry name" value="RING"/>
    <property type="match status" value="1"/>
</dbReference>
<organism evidence="10 11">
    <name type="scientific">Limulus polyphemus</name>
    <name type="common">Atlantic horseshoe crab</name>
    <dbReference type="NCBI Taxonomy" id="6850"/>
    <lineage>
        <taxon>Eukaryota</taxon>
        <taxon>Metazoa</taxon>
        <taxon>Ecdysozoa</taxon>
        <taxon>Arthropoda</taxon>
        <taxon>Chelicerata</taxon>
        <taxon>Merostomata</taxon>
        <taxon>Xiphosura</taxon>
        <taxon>Limulidae</taxon>
        <taxon>Limulus</taxon>
    </lineage>
</organism>
<dbReference type="Gene3D" id="2.40.50.90">
    <property type="match status" value="4"/>
</dbReference>
<feature type="domain" description="Tudor" evidence="9">
    <location>
        <begin position="1441"/>
        <end position="1499"/>
    </location>
</feature>
<dbReference type="Gene3D" id="3.30.40.10">
    <property type="entry name" value="Zinc/RING finger domain, C3HC4 (zinc finger)"/>
    <property type="match status" value="1"/>
</dbReference>
<evidence type="ECO:0000256" key="3">
    <source>
        <dbReference type="ARBA" id="ARBA00022833"/>
    </source>
</evidence>
<feature type="domain" description="Tudor" evidence="9">
    <location>
        <begin position="1201"/>
        <end position="1259"/>
    </location>
</feature>
<dbReference type="Pfam" id="PF00643">
    <property type="entry name" value="zf-B_box"/>
    <property type="match status" value="1"/>
</dbReference>
<feature type="compositionally biased region" description="Polar residues" evidence="6">
    <location>
        <begin position="624"/>
        <end position="636"/>
    </location>
</feature>
<keyword evidence="2 4" id="KW-0863">Zinc-finger</keyword>
<dbReference type="InterPro" id="IPR002999">
    <property type="entry name" value="Tudor"/>
</dbReference>
<evidence type="ECO:0000256" key="4">
    <source>
        <dbReference type="PROSITE-ProRule" id="PRU00024"/>
    </source>
</evidence>
<feature type="domain" description="B box-type" evidence="8">
    <location>
        <begin position="175"/>
        <end position="212"/>
    </location>
</feature>
<dbReference type="InterPro" id="IPR035437">
    <property type="entry name" value="SNase_OB-fold_sf"/>
</dbReference>
<dbReference type="SMART" id="SM00336">
    <property type="entry name" value="BBOX"/>
    <property type="match status" value="2"/>
</dbReference>
<sequence length="1587" mass="179604">METLKHFACPQCNLSYTARESRPHQSRLPLILSCGHSLCEGCIRKSAKDHKAVICPCCHKILSLKDGDEDILKLPPDIHVLGVLALSYRKPTDLNVRLVPAGHKCQQSKAVLENDCTVICDECNKSAAHWSCDKCTANFCNICFDLIHRGSKLMKKHEGKPLYVEEYRSIIQSGCAKHDSRSVEFYCEDDDQVVCSYCVVMGDHKGHSVISLVEKNQSCTDDLRCAIAEGQKFRSRLKLTEKKLSELIPEEKIDTALLAKEVHSRFHTIHGLLQLRELEIIKELESLSSEHITLLEKMRQEASDQLKQLTALIRDAEKVLNNSFIPINVVDVLKNLHSAKEIPCHLVPTENAENRDDIKIEFDQNFIDGIPQFGKVEADIKQKYKLCSDAELPPDYKVEETDDDLLLNTDTESLNSSMADDISTHGSTPLHTPDSQKLKISPFIKPKKATVLTQEIVFVTHIKDPDHFYVQRFSEVKKLQNLSENINKWCRSRESSQQVPKVLTVGDLFLVQYGLDKKWYRARVLRILPSAKDPGRAMDTGEQSENMQNVNNEVNRNLSEHSNNGNSLGGEVILHTSGNNTSQSANFSPTDNQESLEEKEAVQKENMEEMESSESYSYTSCESQNTSEGENGNLPQNVHEQRNLCADPVTSPENVCDNIRLVADLPNFEDTKQDIIVSGESRVEVLYVDFGNTEVVPQSRLRSIQPKFLSLSWQALRCALWDIVPSDKVAWSQKAIKLFAQFVANKQVRMKVIEQRNDILYVDLCETETDNIKNEIPISVRDALVFLEVACFPSPHSIDKKMQLKRKYFPPDQFRPGQKLNVVLSHLENPGKFFVQQLGGSARHLSNLIFQMQEKFSDSKKNLHAVYAPRMGMAVVGKFSVDKNWYRAEIIGLPGDSNVEVRYVDFGNTEVLPYWDLHKIPDDCMKLPAQAISCSLSDVAPPQGKEWSDEVTVQHSFTEGKPSFTNLWTFFEKISAYVDEVKGMDLVRFLDYGTTETVSTDDIRPLVEQFHVDPTFAIKCHFAGVRPAGGNNWSNVACEALSELLSAHETLYLTKKGEIKNSSLPIDLLVEEVRVGGALEPSIVEYTSIVQQLLDKGLAIPTRNVQVGSSNLISPGKNQNVTNESLHPTEVKYKASLTNKMKWKPTVMPKEREMMVIPTQIGENGTVFLHRVGVGSDTLHVIKNALQVKFQNSEFVPPSTFPEIGEACIAKFCLDKNWYRAEVTKVLDNSIEVLFVDYGNREVISLQDIRLEPVMMDIPRQCLECELDGIKPTTDDSQWPVNVLDFIHETIVEKMCTMKIKTLPEPEKPLRISLALPGGLVLEDILIEMGFAKKVEFSGRTTCNTLVVDDEMLSTVTPSGSDEIKVEMVSPYLYPKIPEKGKIFPVVVTNCVKPNEIYIQRLKLEESSLDEEKLINQEFDGFLVMMEELGENGESFPVLRDLEQGQACCAMYSYDDRWYRGLIKAVSSLEVEVLYIDYGNSEIIPKENFNRLRELPIQYFMFPVQALHCKLNRLSPVSDSWSQEALVEMVDILFNNSLKFWAKVCDPGPPLEIHLYTKNLEQEMTLVYQSLIDKNLMKLDSAIVQEM</sequence>
<feature type="domain" description="Tudor" evidence="9">
    <location>
        <begin position="649"/>
        <end position="711"/>
    </location>
</feature>
<dbReference type="InterPro" id="IPR001841">
    <property type="entry name" value="Znf_RING"/>
</dbReference>
<feature type="domain" description="Tudor" evidence="9">
    <location>
        <begin position="868"/>
        <end position="927"/>
    </location>
</feature>
<dbReference type="PROSITE" id="PS50089">
    <property type="entry name" value="ZF_RING_2"/>
    <property type="match status" value="1"/>
</dbReference>
<keyword evidence="1" id="KW-0479">Metal-binding</keyword>
<protein>
    <submittedName>
        <fullName evidence="11">RING finger protein 17-like</fullName>
    </submittedName>
</protein>
<feature type="domain" description="RING-type" evidence="7">
    <location>
        <begin position="9"/>
        <end position="59"/>
    </location>
</feature>
<dbReference type="PROSITE" id="PS50304">
    <property type="entry name" value="TUDOR"/>
    <property type="match status" value="4"/>
</dbReference>
<keyword evidence="3" id="KW-0862">Zinc</keyword>
<accession>A0ABM1SYG2</accession>
<feature type="region of interest" description="Disordered" evidence="6">
    <location>
        <begin position="556"/>
        <end position="636"/>
    </location>
</feature>
<name>A0ABM1SYG2_LIMPO</name>
<dbReference type="GeneID" id="106465122"/>
<reference evidence="11" key="1">
    <citation type="submission" date="2025-08" db="UniProtKB">
        <authorList>
            <consortium name="RefSeq"/>
        </authorList>
    </citation>
    <scope>IDENTIFICATION</scope>
    <source>
        <tissue evidence="11">Muscle</tissue>
    </source>
</reference>
<dbReference type="PANTHER" id="PTHR16442:SF1">
    <property type="entry name" value="RING FINGER PROTEIN 17"/>
    <property type="match status" value="1"/>
</dbReference>
<dbReference type="InterPro" id="IPR017907">
    <property type="entry name" value="Znf_RING_CS"/>
</dbReference>
<evidence type="ECO:0000256" key="5">
    <source>
        <dbReference type="SAM" id="Coils"/>
    </source>
</evidence>
<evidence type="ECO:0000259" key="8">
    <source>
        <dbReference type="PROSITE" id="PS50119"/>
    </source>
</evidence>
<dbReference type="PROSITE" id="PS00518">
    <property type="entry name" value="ZF_RING_1"/>
    <property type="match status" value="1"/>
</dbReference>
<evidence type="ECO:0000259" key="7">
    <source>
        <dbReference type="PROSITE" id="PS50089"/>
    </source>
</evidence>
<dbReference type="RefSeq" id="XP_022248668.1">
    <property type="nucleotide sequence ID" value="XM_022392960.1"/>
</dbReference>
<feature type="compositionally biased region" description="Basic and acidic residues" evidence="6">
    <location>
        <begin position="596"/>
        <end position="607"/>
    </location>
</feature>
<dbReference type="Pfam" id="PF00567">
    <property type="entry name" value="TUDOR"/>
    <property type="match status" value="6"/>
</dbReference>
<evidence type="ECO:0000256" key="6">
    <source>
        <dbReference type="SAM" id="MobiDB-lite"/>
    </source>
</evidence>
<evidence type="ECO:0000313" key="10">
    <source>
        <dbReference type="Proteomes" id="UP000694941"/>
    </source>
</evidence>
<dbReference type="InterPro" id="IPR000315">
    <property type="entry name" value="Znf_B-box"/>
</dbReference>
<evidence type="ECO:0000259" key="9">
    <source>
        <dbReference type="PROSITE" id="PS50304"/>
    </source>
</evidence>
<feature type="coiled-coil region" evidence="5">
    <location>
        <begin position="281"/>
        <end position="319"/>
    </location>
</feature>